<organism evidence="2 3">
    <name type="scientific">Candolleomyces aberdarensis</name>
    <dbReference type="NCBI Taxonomy" id="2316362"/>
    <lineage>
        <taxon>Eukaryota</taxon>
        <taxon>Fungi</taxon>
        <taxon>Dikarya</taxon>
        <taxon>Basidiomycota</taxon>
        <taxon>Agaricomycotina</taxon>
        <taxon>Agaricomycetes</taxon>
        <taxon>Agaricomycetidae</taxon>
        <taxon>Agaricales</taxon>
        <taxon>Agaricineae</taxon>
        <taxon>Psathyrellaceae</taxon>
        <taxon>Candolleomyces</taxon>
    </lineage>
</organism>
<dbReference type="SMART" id="SM00213">
    <property type="entry name" value="UBQ"/>
    <property type="match status" value="1"/>
</dbReference>
<dbReference type="EMBL" id="SDEE01001531">
    <property type="protein sequence ID" value="RXW11895.1"/>
    <property type="molecule type" value="Genomic_DNA"/>
</dbReference>
<dbReference type="Pfam" id="PF00240">
    <property type="entry name" value="ubiquitin"/>
    <property type="match status" value="1"/>
</dbReference>
<evidence type="ECO:0000313" key="2">
    <source>
        <dbReference type="EMBL" id="RXW11895.1"/>
    </source>
</evidence>
<dbReference type="Proteomes" id="UP000290288">
    <property type="component" value="Unassembled WGS sequence"/>
</dbReference>
<feature type="domain" description="Ubiquitin-like" evidence="1">
    <location>
        <begin position="126"/>
        <end position="201"/>
    </location>
</feature>
<proteinExistence type="predicted"/>
<dbReference type="PROSITE" id="PS50053">
    <property type="entry name" value="UBIQUITIN_2"/>
    <property type="match status" value="1"/>
</dbReference>
<dbReference type="Gene3D" id="3.10.20.90">
    <property type="entry name" value="Phosphatidylinositol 3-kinase Catalytic Subunit, Chain A, domain 1"/>
    <property type="match status" value="1"/>
</dbReference>
<dbReference type="AlphaFoldDB" id="A0A4Q2D1A5"/>
<evidence type="ECO:0000313" key="3">
    <source>
        <dbReference type="Proteomes" id="UP000290288"/>
    </source>
</evidence>
<dbReference type="PANTHER" id="PTHR10666">
    <property type="entry name" value="UBIQUITIN"/>
    <property type="match status" value="1"/>
</dbReference>
<dbReference type="InterPro" id="IPR050158">
    <property type="entry name" value="Ubiquitin_ubiquitin-like"/>
</dbReference>
<dbReference type="PRINTS" id="PR00348">
    <property type="entry name" value="UBIQUITIN"/>
</dbReference>
<protein>
    <recommendedName>
        <fullName evidence="1">Ubiquitin-like domain-containing protein</fullName>
    </recommendedName>
</protein>
<sequence>MSTRAAVRSRANDATTAPLLLLEYNGRQTVVPRPQGYQTLLHSIRRYLPGIPKEHDDFEFETNELAMSHGKWVVISEDAWDTVVPLVQMVKVVSSACTQPSGRTSVPQTSQSVTRVKRRREDSDPYHVNIQGLSGKTFRVSCSRSDTVANLKAKVEDQDGTLPEDQRLIYAGRQLADDPTLAACGIQSGAMIHLVLRQRGGKPVIYLYPPSATRVSTKLSLVPEWEFSAIYPVVPAKTTPQGQELEWVVDASPNGTLKEVNTDLEVSYLYWEAETNTHNLLSPPPSPSLIPTSNVDETFVPNRATLNAKNSVLLEVKKITPYLDTSLKALGLHVEARTSFITYWLPSILKHKHVALRFLPQSAYERAAPLNLDPTPDVVARIFMLFKGVEEEDLEIWAEASEKTRIAVDFWKDVVGVDVDRLQDASLFRVIEWGGMEVR</sequence>
<dbReference type="InterPro" id="IPR000626">
    <property type="entry name" value="Ubiquitin-like_dom"/>
</dbReference>
<dbReference type="OrthoDB" id="428577at2759"/>
<name>A0A4Q2D1A5_9AGAR</name>
<dbReference type="InterPro" id="IPR029071">
    <property type="entry name" value="Ubiquitin-like_domsf"/>
</dbReference>
<dbReference type="InterPro" id="IPR019956">
    <property type="entry name" value="Ubiquitin_dom"/>
</dbReference>
<dbReference type="SUPFAM" id="SSF54236">
    <property type="entry name" value="Ubiquitin-like"/>
    <property type="match status" value="1"/>
</dbReference>
<dbReference type="STRING" id="2316362.A0A4Q2D1A5"/>
<accession>A0A4Q2D1A5</accession>
<dbReference type="CDD" id="cd17039">
    <property type="entry name" value="Ubl_ubiquitin_like"/>
    <property type="match status" value="1"/>
</dbReference>
<gene>
    <name evidence="2" type="ORF">EST38_g13961</name>
</gene>
<reference evidence="2 3" key="1">
    <citation type="submission" date="2019-01" db="EMBL/GenBank/DDBJ databases">
        <title>Draft genome sequence of Psathyrella aberdarensis IHI B618.</title>
        <authorList>
            <person name="Buettner E."/>
            <person name="Kellner H."/>
        </authorList>
    </citation>
    <scope>NUCLEOTIDE SEQUENCE [LARGE SCALE GENOMIC DNA]</scope>
    <source>
        <strain evidence="2 3">IHI B618</strain>
    </source>
</reference>
<evidence type="ECO:0000259" key="1">
    <source>
        <dbReference type="PROSITE" id="PS50053"/>
    </source>
</evidence>
<keyword evidence="3" id="KW-1185">Reference proteome</keyword>
<comment type="caution">
    <text evidence="2">The sequence shown here is derived from an EMBL/GenBank/DDBJ whole genome shotgun (WGS) entry which is preliminary data.</text>
</comment>